<name>A0A1G9CN71_9PROT</name>
<sequence length="232" mass="26061">MLVRYRWYNIRLPKEMVSLSEVLLQRPYTNEGNSGFAILNRDAEKSPFRFYWKTKVVVTSFDLDGNVSYSDILNVNYVDFSVIDIRGNLFIRVDNPGRNIKDLLNAIESIVGLGFISEPVSFTNFEPMKVFVDADSIKLIGLKVSDVVIAEDLISRMEFSSKQGIDPNALVVLQGSKYKVDTGTYEITYESAMGQISVSAGGLVKINGQLAPKLLHQVEDYLLSSKTDNINR</sequence>
<evidence type="ECO:0000313" key="1">
    <source>
        <dbReference type="EMBL" id="SDK53088.1"/>
    </source>
</evidence>
<evidence type="ECO:0000313" key="2">
    <source>
        <dbReference type="Proteomes" id="UP000198629"/>
    </source>
</evidence>
<proteinExistence type="predicted"/>
<keyword evidence="2" id="KW-1185">Reference proteome</keyword>
<organism evidence="1 2">
    <name type="scientific">Methylophilus rhizosphaerae</name>
    <dbReference type="NCBI Taxonomy" id="492660"/>
    <lineage>
        <taxon>Bacteria</taxon>
        <taxon>Pseudomonadati</taxon>
        <taxon>Pseudomonadota</taxon>
        <taxon>Betaproteobacteria</taxon>
        <taxon>Nitrosomonadales</taxon>
        <taxon>Methylophilaceae</taxon>
        <taxon>Methylophilus</taxon>
    </lineage>
</organism>
<accession>A0A1G9CN71</accession>
<dbReference type="AlphaFoldDB" id="A0A1G9CN71"/>
<reference evidence="2" key="1">
    <citation type="submission" date="2016-10" db="EMBL/GenBank/DDBJ databases">
        <authorList>
            <person name="Varghese N."/>
            <person name="Submissions S."/>
        </authorList>
    </citation>
    <scope>NUCLEOTIDE SEQUENCE [LARGE SCALE GENOMIC DNA]</scope>
    <source>
        <strain evidence="2">CBMB127</strain>
    </source>
</reference>
<dbReference type="STRING" id="492660.SAMN05192566_1544"/>
<dbReference type="RefSeq" id="WP_091471574.1">
    <property type="nucleotide sequence ID" value="NZ_FNFX01000003.1"/>
</dbReference>
<protein>
    <submittedName>
        <fullName evidence="1">Uncharacterized protein</fullName>
    </submittedName>
</protein>
<dbReference type="OrthoDB" id="8902705at2"/>
<dbReference type="Proteomes" id="UP000198629">
    <property type="component" value="Unassembled WGS sequence"/>
</dbReference>
<dbReference type="EMBL" id="FNFX01000003">
    <property type="protein sequence ID" value="SDK53088.1"/>
    <property type="molecule type" value="Genomic_DNA"/>
</dbReference>
<gene>
    <name evidence="1" type="ORF">SAMN05192566_1544</name>
</gene>